<evidence type="ECO:0000313" key="1">
    <source>
        <dbReference type="EMBL" id="KAK4831965.1"/>
    </source>
</evidence>
<reference evidence="1 2" key="1">
    <citation type="journal article" date="2023" name="J. Hered.">
        <title>Chromosome-level genome of the wood stork (Mycteria americana) provides insight into avian chromosome evolution.</title>
        <authorList>
            <person name="Flamio R. Jr."/>
            <person name="Ramstad K.M."/>
        </authorList>
    </citation>
    <scope>NUCLEOTIDE SEQUENCE [LARGE SCALE GENOMIC DNA]</scope>
    <source>
        <strain evidence="1">JAX WOST 10</strain>
    </source>
</reference>
<evidence type="ECO:0000313" key="2">
    <source>
        <dbReference type="Proteomes" id="UP001333110"/>
    </source>
</evidence>
<accession>A0AAN7S9A3</accession>
<dbReference type="EMBL" id="JAUNZN010000001">
    <property type="protein sequence ID" value="KAK4831965.1"/>
    <property type="molecule type" value="Genomic_DNA"/>
</dbReference>
<name>A0AAN7S9A3_MYCAM</name>
<gene>
    <name evidence="1" type="ORF">QYF61_020348</name>
</gene>
<dbReference type="AlphaFoldDB" id="A0AAN7S9A3"/>
<organism evidence="1 2">
    <name type="scientific">Mycteria americana</name>
    <name type="common">Wood stork</name>
    <dbReference type="NCBI Taxonomy" id="33587"/>
    <lineage>
        <taxon>Eukaryota</taxon>
        <taxon>Metazoa</taxon>
        <taxon>Chordata</taxon>
        <taxon>Craniata</taxon>
        <taxon>Vertebrata</taxon>
        <taxon>Euteleostomi</taxon>
        <taxon>Archelosauria</taxon>
        <taxon>Archosauria</taxon>
        <taxon>Dinosauria</taxon>
        <taxon>Saurischia</taxon>
        <taxon>Theropoda</taxon>
        <taxon>Coelurosauria</taxon>
        <taxon>Aves</taxon>
        <taxon>Neognathae</taxon>
        <taxon>Neoaves</taxon>
        <taxon>Aequornithes</taxon>
        <taxon>Ciconiiformes</taxon>
        <taxon>Ciconiidae</taxon>
        <taxon>Mycteria</taxon>
    </lineage>
</organism>
<proteinExistence type="predicted"/>
<comment type="caution">
    <text evidence="1">The sequence shown here is derived from an EMBL/GenBank/DDBJ whole genome shotgun (WGS) entry which is preliminary data.</text>
</comment>
<keyword evidence="2" id="KW-1185">Reference proteome</keyword>
<sequence length="339" mass="37542">MVVVGVWGLGRSPASSSCFVSLIPNGNEAVGRQRISPWLYGPVQPAEITLLRMNQPRSVLAGHVQRVIDNGSMSKWKLVTSGIDFADDPRLSGAVDLLEGREAIQRGLDRLKERAHANSMKFNKAKHKFLHLGQSPVSTEEPCGEGLGVLVDEKLDMRRQCALAAQKANHSLGCIKRRVASRSREMILPLYSALTPPAVLPPAPGSSAQERHGPVGEGPEEATKMVRGLEHLCYEDRLRELGLFSLEKRRLWGDLTAAFQYLKGAYKKDGEGLFSRACCDRTRGNGFKLGEGRFGLDIRKKCFMMRVVRHWDRLPRDVVDVPSLEVIKVRLDGALSNLV</sequence>
<protein>
    <submittedName>
        <fullName evidence="1">Uncharacterized protein</fullName>
    </submittedName>
</protein>
<dbReference type="Proteomes" id="UP001333110">
    <property type="component" value="Unassembled WGS sequence"/>
</dbReference>
<dbReference type="PANTHER" id="PTHR33332">
    <property type="entry name" value="REVERSE TRANSCRIPTASE DOMAIN-CONTAINING PROTEIN"/>
    <property type="match status" value="1"/>
</dbReference>